<dbReference type="Gene3D" id="3.20.20.10">
    <property type="entry name" value="Alanine racemase"/>
    <property type="match status" value="1"/>
</dbReference>
<dbReference type="Proteomes" id="UP001354989">
    <property type="component" value="Chromosome"/>
</dbReference>
<dbReference type="Pfam" id="PF08245">
    <property type="entry name" value="Mur_ligase_M"/>
    <property type="match status" value="1"/>
</dbReference>
<dbReference type="InterPro" id="IPR013221">
    <property type="entry name" value="Mur_ligase_cen"/>
</dbReference>
<dbReference type="RefSeq" id="WP_338397280.1">
    <property type="nucleotide sequence ID" value="NZ_AP025292.1"/>
</dbReference>
<keyword evidence="7" id="KW-1185">Reference proteome</keyword>
<comment type="function">
    <text evidence="4">Catalyzes the interconversion of L-alanine and D-alanine. May also act on other amino acids.</text>
</comment>
<dbReference type="InterPro" id="IPR011079">
    <property type="entry name" value="Ala_racemase_C"/>
</dbReference>
<evidence type="ECO:0000259" key="5">
    <source>
        <dbReference type="SMART" id="SM01005"/>
    </source>
</evidence>
<dbReference type="Gene3D" id="3.90.190.20">
    <property type="entry name" value="Mur ligase, C-terminal domain"/>
    <property type="match status" value="1"/>
</dbReference>
<dbReference type="CDD" id="cd00430">
    <property type="entry name" value="PLPDE_III_AR"/>
    <property type="match status" value="1"/>
</dbReference>
<feature type="domain" description="Alanine racemase C-terminal" evidence="5">
    <location>
        <begin position="691"/>
        <end position="815"/>
    </location>
</feature>
<accession>A0ABM7VHD3</accession>
<dbReference type="InterPro" id="IPR029066">
    <property type="entry name" value="PLP-binding_barrel"/>
</dbReference>
<dbReference type="EMBL" id="AP025292">
    <property type="protein sequence ID" value="BDD00356.1"/>
    <property type="molecule type" value="Genomic_DNA"/>
</dbReference>
<keyword evidence="3 4" id="KW-0413">Isomerase</keyword>
<dbReference type="InterPro" id="IPR036565">
    <property type="entry name" value="Mur-like_cat_sf"/>
</dbReference>
<reference evidence="6 7" key="1">
    <citation type="submission" date="2021-12" db="EMBL/GenBank/DDBJ databases">
        <title>Genome sequencing of bacteria with rrn-lacking chromosome and rrn-plasmid.</title>
        <authorList>
            <person name="Anda M."/>
            <person name="Iwasaki W."/>
        </authorList>
    </citation>
    <scope>NUCLEOTIDE SEQUENCE [LARGE SCALE GENOMIC DNA]</scope>
    <source>
        <strain evidence="6 7">NBRC 101262</strain>
    </source>
</reference>
<feature type="active site" description="Proton acceptor; specific for D-alanine" evidence="4">
    <location>
        <position position="487"/>
    </location>
</feature>
<evidence type="ECO:0000313" key="6">
    <source>
        <dbReference type="EMBL" id="BDD00356.1"/>
    </source>
</evidence>
<dbReference type="PANTHER" id="PTHR30511">
    <property type="entry name" value="ALANINE RACEMASE"/>
    <property type="match status" value="1"/>
</dbReference>
<dbReference type="PRINTS" id="PR00992">
    <property type="entry name" value="ALARACEMASE"/>
</dbReference>
<dbReference type="SUPFAM" id="SSF50621">
    <property type="entry name" value="Alanine racemase C-terminal domain-like"/>
    <property type="match status" value="1"/>
</dbReference>
<dbReference type="EC" id="5.1.1.1" evidence="4"/>
<dbReference type="SUPFAM" id="SSF53244">
    <property type="entry name" value="MurD-like peptide ligases, peptide-binding domain"/>
    <property type="match status" value="1"/>
</dbReference>
<comment type="catalytic activity">
    <reaction evidence="4">
        <text>L-alanine = D-alanine</text>
        <dbReference type="Rhea" id="RHEA:20249"/>
        <dbReference type="ChEBI" id="CHEBI:57416"/>
        <dbReference type="ChEBI" id="CHEBI:57972"/>
        <dbReference type="EC" id="5.1.1.1"/>
    </reaction>
</comment>
<evidence type="ECO:0000256" key="3">
    <source>
        <dbReference type="ARBA" id="ARBA00023235"/>
    </source>
</evidence>
<dbReference type="Pfam" id="PF01168">
    <property type="entry name" value="Ala_racemase_N"/>
    <property type="match status" value="1"/>
</dbReference>
<dbReference type="InterPro" id="IPR001608">
    <property type="entry name" value="Ala_racemase_N"/>
</dbReference>
<evidence type="ECO:0000256" key="4">
    <source>
        <dbReference type="HAMAP-Rule" id="MF_01201"/>
    </source>
</evidence>
<name>A0ABM7VHD3_9BACT</name>
<protein>
    <recommendedName>
        <fullName evidence="4">Alanine racemase</fullName>
        <ecNumber evidence="4">5.1.1.1</ecNumber>
    </recommendedName>
</protein>
<dbReference type="NCBIfam" id="NF008897">
    <property type="entry name" value="PRK11930.1"/>
    <property type="match status" value="1"/>
</dbReference>
<feature type="binding site" evidence="4">
    <location>
        <position position="761"/>
    </location>
    <ligand>
        <name>substrate</name>
    </ligand>
</feature>
<dbReference type="Gene3D" id="2.40.37.10">
    <property type="entry name" value="Lyase, Ornithine Decarboxylase, Chain A, domain 1"/>
    <property type="match status" value="1"/>
</dbReference>
<evidence type="ECO:0000256" key="1">
    <source>
        <dbReference type="ARBA" id="ARBA00001933"/>
    </source>
</evidence>
<sequence>MKFSQLSKVVGGQVLQLSADRPVEALLIDSRKPVISQGAIFFALAGPRHNGHDYLEELYQAGVRQLVIQKGFNLDPALFPQANILTVENTLRALQSLVSYHRSLFTIPVVGITGSNGKTIVKEWLQSALSQKYVVCANPKSYNSQVGVPLSVWGLQPRHEVGVFEAGISERKEMAHLEKMIQPTVGIFTNIGSAHAEGFVSQEEKVREKLRLFRNTETLVYCADHVVVREEIQKAYPEKKHLSWSLNGAGKCGYRLLKKSTDSCEVQLTDRSVISLPFGHEASIENALHVVTCLLHWGFHPTEIQQAVKHLKAPSMRLELKRGSHDNYLIDDTYNNDLLGLEIALDHLVQLHQKETKRVILSDIAQSGLSDEALYQEVAKMLASRGLHDFIAVGPSIVAHQSVFKGFNAQFFQSTTQLLEHFDPHQWQSSLILIKGARKFGFERVVRSLEAKVHGTRLELDLDVMAENLNFYRSKLTGNTKMMVMVKAFAYGSGNLEVAQLLQYHQVDYLGVAFPDEGVELRENGIHLPIMVMNSHPDAFEALIKHGLEPEIFEFSQLKAFGQYLQAQQKEAKIHLKIDTGMHRLGFVPEELPEVIALLKSYPQMRVQGIFSHFVGADEAEFNDFSHEQANRFQQAVKVLKNSLQINPIAYLCNSAGIIRFPEYHFDMVRLGIGLHGIEVSGIAPEAVKLPAKLKTFISQIKHISAQETVGYSRRGKVKKPTTIATIAIGYADGFLRALGNGKCRVKINGEEVPIIGNICMDMAMVDLGSLKAEVGDEVIIFDDRERLLALAEQANTIPYELLSLISSRVKRVYYQQ</sequence>
<dbReference type="SMART" id="SM01005">
    <property type="entry name" value="Ala_racemase_C"/>
    <property type="match status" value="1"/>
</dbReference>
<dbReference type="HAMAP" id="MF_01201">
    <property type="entry name" value="Ala_racemase"/>
    <property type="match status" value="1"/>
</dbReference>
<comment type="similarity">
    <text evidence="4">Belongs to the alanine racemase family.</text>
</comment>
<dbReference type="InterPro" id="IPR035911">
    <property type="entry name" value="MurE/MurF_N"/>
</dbReference>
<dbReference type="Gene3D" id="3.40.1190.10">
    <property type="entry name" value="Mur-like, catalytic domain"/>
    <property type="match status" value="1"/>
</dbReference>
<dbReference type="InterPro" id="IPR036615">
    <property type="entry name" value="Mur_ligase_C_dom_sf"/>
</dbReference>
<organism evidence="6 7">
    <name type="scientific">Persicobacter psychrovividus</name>
    <dbReference type="NCBI Taxonomy" id="387638"/>
    <lineage>
        <taxon>Bacteria</taxon>
        <taxon>Pseudomonadati</taxon>
        <taxon>Bacteroidota</taxon>
        <taxon>Cytophagia</taxon>
        <taxon>Cytophagales</taxon>
        <taxon>Persicobacteraceae</taxon>
        <taxon>Persicobacter</taxon>
    </lineage>
</organism>
<feature type="modified residue" description="N6-(pyridoxal phosphate)lysine" evidence="4">
    <location>
        <position position="487"/>
    </location>
</feature>
<gene>
    <name evidence="6" type="primary">mur/alr</name>
    <name evidence="6" type="ORF">PEPS_26360</name>
</gene>
<comment type="cofactor">
    <cofactor evidence="1 4">
        <name>pyridoxal 5'-phosphate</name>
        <dbReference type="ChEBI" id="CHEBI:597326"/>
    </cofactor>
</comment>
<dbReference type="SUPFAM" id="SSF53623">
    <property type="entry name" value="MurD-like peptide ligases, catalytic domain"/>
    <property type="match status" value="1"/>
</dbReference>
<dbReference type="NCBIfam" id="TIGR00492">
    <property type="entry name" value="alr"/>
    <property type="match status" value="1"/>
</dbReference>
<dbReference type="GO" id="GO:0016874">
    <property type="term" value="F:ligase activity"/>
    <property type="evidence" value="ECO:0007669"/>
    <property type="project" value="UniProtKB-KW"/>
</dbReference>
<dbReference type="InterPro" id="IPR000821">
    <property type="entry name" value="Ala_racemase"/>
</dbReference>
<feature type="active site" description="Proton acceptor; specific for L-alanine" evidence="4">
    <location>
        <position position="712"/>
    </location>
</feature>
<evidence type="ECO:0000313" key="7">
    <source>
        <dbReference type="Proteomes" id="UP001354989"/>
    </source>
</evidence>
<dbReference type="SUPFAM" id="SSF63418">
    <property type="entry name" value="MurE/MurF N-terminal domain"/>
    <property type="match status" value="1"/>
</dbReference>
<keyword evidence="6" id="KW-0436">Ligase</keyword>
<comment type="pathway">
    <text evidence="4">Amino-acid biosynthesis; D-alanine biosynthesis; D-alanine from L-alanine: step 1/1.</text>
</comment>
<dbReference type="SUPFAM" id="SSF51419">
    <property type="entry name" value="PLP-binding barrel"/>
    <property type="match status" value="1"/>
</dbReference>
<dbReference type="InterPro" id="IPR009006">
    <property type="entry name" value="Ala_racemase/Decarboxylase_C"/>
</dbReference>
<keyword evidence="2 4" id="KW-0663">Pyridoxal phosphate</keyword>
<dbReference type="Pfam" id="PF00842">
    <property type="entry name" value="Ala_racemase_C"/>
    <property type="match status" value="1"/>
</dbReference>
<proteinExistence type="inferred from homology"/>
<evidence type="ECO:0000256" key="2">
    <source>
        <dbReference type="ARBA" id="ARBA00022898"/>
    </source>
</evidence>
<dbReference type="PANTHER" id="PTHR30511:SF0">
    <property type="entry name" value="ALANINE RACEMASE, CATABOLIC-RELATED"/>
    <property type="match status" value="1"/>
</dbReference>
<dbReference type="Gene3D" id="3.40.1390.10">
    <property type="entry name" value="MurE/MurF, N-terminal domain"/>
    <property type="match status" value="1"/>
</dbReference>
<feature type="binding site" evidence="4">
    <location>
        <position position="584"/>
    </location>
    <ligand>
        <name>substrate</name>
    </ligand>
</feature>